<dbReference type="CDD" id="cd00051">
    <property type="entry name" value="EFh"/>
    <property type="match status" value="1"/>
</dbReference>
<dbReference type="AlphaFoldDB" id="L1JDG6"/>
<dbReference type="eggNOG" id="KOG2302">
    <property type="taxonomic scope" value="Eukaryota"/>
</dbReference>
<gene>
    <name evidence="10" type="ORF">GUITHDRAFT_108188</name>
</gene>
<dbReference type="PROSITE" id="PS50222">
    <property type="entry name" value="EF_HAND_2"/>
    <property type="match status" value="2"/>
</dbReference>
<dbReference type="InterPro" id="IPR043203">
    <property type="entry name" value="VGCC_Ca_Na"/>
</dbReference>
<proteinExistence type="predicted"/>
<comment type="subcellular location">
    <subcellularLocation>
        <location evidence="1">Membrane</location>
        <topology evidence="1">Multi-pass membrane protein</topology>
    </subcellularLocation>
</comment>
<evidence type="ECO:0000313" key="11">
    <source>
        <dbReference type="EnsemblProtists" id="EKX46155"/>
    </source>
</evidence>
<dbReference type="EMBL" id="JH992996">
    <property type="protein sequence ID" value="EKX46155.1"/>
    <property type="molecule type" value="Genomic_DNA"/>
</dbReference>
<dbReference type="GeneID" id="17302658"/>
<dbReference type="PANTHER" id="PTHR10037">
    <property type="entry name" value="VOLTAGE-GATED CATION CHANNEL CALCIUM AND SODIUM"/>
    <property type="match status" value="1"/>
</dbReference>
<dbReference type="GO" id="GO:0005248">
    <property type="term" value="F:voltage-gated sodium channel activity"/>
    <property type="evidence" value="ECO:0007669"/>
    <property type="project" value="TreeGrafter"/>
</dbReference>
<dbReference type="Gene3D" id="1.20.120.350">
    <property type="entry name" value="Voltage-gated potassium channels. Chain C"/>
    <property type="match status" value="1"/>
</dbReference>
<reference evidence="10 12" key="1">
    <citation type="journal article" date="2012" name="Nature">
        <title>Algal genomes reveal evolutionary mosaicism and the fate of nucleomorphs.</title>
        <authorList>
            <consortium name="DOE Joint Genome Institute"/>
            <person name="Curtis B.A."/>
            <person name="Tanifuji G."/>
            <person name="Burki F."/>
            <person name="Gruber A."/>
            <person name="Irimia M."/>
            <person name="Maruyama S."/>
            <person name="Arias M.C."/>
            <person name="Ball S.G."/>
            <person name="Gile G.H."/>
            <person name="Hirakawa Y."/>
            <person name="Hopkins J.F."/>
            <person name="Kuo A."/>
            <person name="Rensing S.A."/>
            <person name="Schmutz J."/>
            <person name="Symeonidi A."/>
            <person name="Elias M."/>
            <person name="Eveleigh R.J."/>
            <person name="Herman E.K."/>
            <person name="Klute M.J."/>
            <person name="Nakayama T."/>
            <person name="Obornik M."/>
            <person name="Reyes-Prieto A."/>
            <person name="Armbrust E.V."/>
            <person name="Aves S.J."/>
            <person name="Beiko R.G."/>
            <person name="Coutinho P."/>
            <person name="Dacks J.B."/>
            <person name="Durnford D.G."/>
            <person name="Fast N.M."/>
            <person name="Green B.R."/>
            <person name="Grisdale C.J."/>
            <person name="Hempel F."/>
            <person name="Henrissat B."/>
            <person name="Hoppner M.P."/>
            <person name="Ishida K."/>
            <person name="Kim E."/>
            <person name="Koreny L."/>
            <person name="Kroth P.G."/>
            <person name="Liu Y."/>
            <person name="Malik S.B."/>
            <person name="Maier U.G."/>
            <person name="McRose D."/>
            <person name="Mock T."/>
            <person name="Neilson J.A."/>
            <person name="Onodera N.T."/>
            <person name="Poole A.M."/>
            <person name="Pritham E.J."/>
            <person name="Richards T.A."/>
            <person name="Rocap G."/>
            <person name="Roy S.W."/>
            <person name="Sarai C."/>
            <person name="Schaack S."/>
            <person name="Shirato S."/>
            <person name="Slamovits C.H."/>
            <person name="Spencer D.F."/>
            <person name="Suzuki S."/>
            <person name="Worden A.Z."/>
            <person name="Zauner S."/>
            <person name="Barry K."/>
            <person name="Bell C."/>
            <person name="Bharti A.K."/>
            <person name="Crow J.A."/>
            <person name="Grimwood J."/>
            <person name="Kramer R."/>
            <person name="Lindquist E."/>
            <person name="Lucas S."/>
            <person name="Salamov A."/>
            <person name="McFadden G.I."/>
            <person name="Lane C.E."/>
            <person name="Keeling P.J."/>
            <person name="Gray M.W."/>
            <person name="Grigoriev I.V."/>
            <person name="Archibald J.M."/>
        </authorList>
    </citation>
    <scope>NUCLEOTIDE SEQUENCE</scope>
    <source>
        <strain evidence="10 12">CCMP2712</strain>
    </source>
</reference>
<evidence type="ECO:0000256" key="5">
    <source>
        <dbReference type="ARBA" id="ARBA00023136"/>
    </source>
</evidence>
<dbReference type="Gene3D" id="1.10.238.10">
    <property type="entry name" value="EF-hand"/>
    <property type="match status" value="2"/>
</dbReference>
<feature type="compositionally biased region" description="Low complexity" evidence="7">
    <location>
        <begin position="911"/>
        <end position="922"/>
    </location>
</feature>
<dbReference type="PaxDb" id="55529-EKX46155"/>
<keyword evidence="3" id="KW-0106">Calcium</keyword>
<evidence type="ECO:0000313" key="10">
    <source>
        <dbReference type="EMBL" id="EKX46155.1"/>
    </source>
</evidence>
<name>L1JDG6_GUITC</name>
<dbReference type="GO" id="GO:0005509">
    <property type="term" value="F:calcium ion binding"/>
    <property type="evidence" value="ECO:0007669"/>
    <property type="project" value="InterPro"/>
</dbReference>
<feature type="transmembrane region" description="Helical" evidence="8">
    <location>
        <begin position="402"/>
        <end position="427"/>
    </location>
</feature>
<dbReference type="Gene3D" id="1.10.287.70">
    <property type="match status" value="1"/>
</dbReference>
<evidence type="ECO:0000313" key="12">
    <source>
        <dbReference type="Proteomes" id="UP000011087"/>
    </source>
</evidence>
<organism evidence="10">
    <name type="scientific">Guillardia theta (strain CCMP2712)</name>
    <name type="common">Cryptophyte</name>
    <dbReference type="NCBI Taxonomy" id="905079"/>
    <lineage>
        <taxon>Eukaryota</taxon>
        <taxon>Cryptophyceae</taxon>
        <taxon>Pyrenomonadales</taxon>
        <taxon>Geminigeraceae</taxon>
        <taxon>Guillardia</taxon>
    </lineage>
</organism>
<protein>
    <recommendedName>
        <fullName evidence="9">EF-hand domain-containing protein</fullName>
    </recommendedName>
</protein>
<feature type="region of interest" description="Disordered" evidence="7">
    <location>
        <begin position="739"/>
        <end position="759"/>
    </location>
</feature>
<feature type="compositionally biased region" description="Polar residues" evidence="7">
    <location>
        <begin position="795"/>
        <end position="816"/>
    </location>
</feature>
<feature type="domain" description="EF-hand" evidence="9">
    <location>
        <begin position="600"/>
        <end position="635"/>
    </location>
</feature>
<dbReference type="SUPFAM" id="SSF47473">
    <property type="entry name" value="EF-hand"/>
    <property type="match status" value="1"/>
</dbReference>
<keyword evidence="4 8" id="KW-1133">Transmembrane helix</keyword>
<dbReference type="PROSITE" id="PS00018">
    <property type="entry name" value="EF_HAND_1"/>
    <property type="match status" value="1"/>
</dbReference>
<dbReference type="EnsemblProtists" id="EKX46155">
    <property type="protein sequence ID" value="EKX46155"/>
    <property type="gene ID" value="GUITHDRAFT_108188"/>
</dbReference>
<dbReference type="HOGENOM" id="CLU_316538_0_0_1"/>
<dbReference type="InterPro" id="IPR002048">
    <property type="entry name" value="EF_hand_dom"/>
</dbReference>
<sequence length="922" mass="103342">MCMSDACASVAWQLVCFNGMKWLKLTYPPLRSLIMAAAISAIRNAGHIVHENVVPEDMAKSFTLPPESSRIREGLIDKKRVGSTITWMPRLAVLTQECLYFANPSTDLIIDHIPLHEINKVFLQEDEDESNDDYQEIIIETIPDGFNSGRAYIHRALRTDAGKWSEAIERESKHARWVQEEANRTEKGPLALWRLRVKRAYENSITQTVIASLIMASFAMDLVQAEILPEDGSPTQNLFDQMDIFFASVFCFELAVNLFAKSKNWCKEFLSDGWNLLDVIIVSLSLLTVLASGIPSLKVFRLIRVFRVARVFRKLKSLNRIITALASAVIPVANSFIILALVTCIWAALGTHFFSARSEAFFGTFSRSLFTMFQVVTGDSWASAVTRSIFDGPEMKTQFDYWTSFFFVSYVLIAGVFLINVVVAVLLDEFITSIQAEKLQIETEKREQEEKEKELRRSKSVLDPLSAHLALFVNERDLTQRISETYERLDKDGSGGLNFEEFQRGLKQLPTSSPIHILQDDFEFLTEGGRHCNSNGEFSRDQFQEIMKEELRRYALRKMSNAMAETSSKEFSALFLMMKLLAMQAAQQSDIINSWGYSNRGTGRVLDIFHQVDQDENGVLDLNEAKEALELLGIPPSLHPLVIARLDSDKDHQISKEEFIHVSQIVEDENDFRLRSIEADVKALRQDFKSFTQSLEKVLGTQLGVSSQPAPSQADAAIGRKILLNSQQATKDVKVTRSLSHNPQVPSAPEPLPPSLGPIPAAKLLHAAVLEPPAEQDQDKASGTFEDSSRLVDSRAQQQVINRVPSSTFVHRSRSKSFAESKTPESASKPTSAPVKTSSRSRDSSAMLRHRSMSLSCNDPRVQDPALIDDLVFVPPKTHFDYSRSGRQGIRGPQSSSLSQLLTVDPPLPHSDTSSDSQSKQS</sequence>
<evidence type="ECO:0000259" key="9">
    <source>
        <dbReference type="PROSITE" id="PS50222"/>
    </source>
</evidence>
<feature type="domain" description="EF-hand" evidence="9">
    <location>
        <begin position="477"/>
        <end position="512"/>
    </location>
</feature>
<feature type="transmembrane region" description="Helical" evidence="8">
    <location>
        <begin position="321"/>
        <end position="349"/>
    </location>
</feature>
<keyword evidence="2 8" id="KW-0812">Transmembrane</keyword>
<evidence type="ECO:0000256" key="2">
    <source>
        <dbReference type="ARBA" id="ARBA00022692"/>
    </source>
</evidence>
<feature type="coiled-coil region" evidence="6">
    <location>
        <begin position="431"/>
        <end position="461"/>
    </location>
</feature>
<reference evidence="11" key="3">
    <citation type="submission" date="2015-06" db="UniProtKB">
        <authorList>
            <consortium name="EnsemblProtists"/>
        </authorList>
    </citation>
    <scope>IDENTIFICATION</scope>
</reference>
<evidence type="ECO:0000256" key="6">
    <source>
        <dbReference type="SAM" id="Coils"/>
    </source>
</evidence>
<feature type="compositionally biased region" description="Pro residues" evidence="7">
    <location>
        <begin position="746"/>
        <end position="757"/>
    </location>
</feature>
<dbReference type="Proteomes" id="UP000011087">
    <property type="component" value="Unassembled WGS sequence"/>
</dbReference>
<dbReference type="GO" id="GO:0001518">
    <property type="term" value="C:voltage-gated sodium channel complex"/>
    <property type="evidence" value="ECO:0007669"/>
    <property type="project" value="TreeGrafter"/>
</dbReference>
<dbReference type="Pfam" id="PF13499">
    <property type="entry name" value="EF-hand_7"/>
    <property type="match status" value="1"/>
</dbReference>
<dbReference type="KEGG" id="gtt:GUITHDRAFT_108188"/>
<dbReference type="InterPro" id="IPR011992">
    <property type="entry name" value="EF-hand-dom_pair"/>
</dbReference>
<dbReference type="RefSeq" id="XP_005833135.1">
    <property type="nucleotide sequence ID" value="XM_005833078.1"/>
</dbReference>
<feature type="transmembrane region" description="Helical" evidence="8">
    <location>
        <begin position="204"/>
        <end position="223"/>
    </location>
</feature>
<feature type="transmembrane region" description="Helical" evidence="8">
    <location>
        <begin position="244"/>
        <end position="260"/>
    </location>
</feature>
<feature type="compositionally biased region" description="Polar residues" evidence="7">
    <location>
        <begin position="893"/>
        <end position="902"/>
    </location>
</feature>
<evidence type="ECO:0000256" key="8">
    <source>
        <dbReference type="SAM" id="Phobius"/>
    </source>
</evidence>
<keyword evidence="6" id="KW-0175">Coiled coil</keyword>
<dbReference type="SUPFAM" id="SSF81324">
    <property type="entry name" value="Voltage-gated potassium channels"/>
    <property type="match status" value="1"/>
</dbReference>
<reference evidence="12" key="2">
    <citation type="submission" date="2012-11" db="EMBL/GenBank/DDBJ databases">
        <authorList>
            <person name="Kuo A."/>
            <person name="Curtis B.A."/>
            <person name="Tanifuji G."/>
            <person name="Burki F."/>
            <person name="Gruber A."/>
            <person name="Irimia M."/>
            <person name="Maruyama S."/>
            <person name="Arias M.C."/>
            <person name="Ball S.G."/>
            <person name="Gile G.H."/>
            <person name="Hirakawa Y."/>
            <person name="Hopkins J.F."/>
            <person name="Rensing S.A."/>
            <person name="Schmutz J."/>
            <person name="Symeonidi A."/>
            <person name="Elias M."/>
            <person name="Eveleigh R.J."/>
            <person name="Herman E.K."/>
            <person name="Klute M.J."/>
            <person name="Nakayama T."/>
            <person name="Obornik M."/>
            <person name="Reyes-Prieto A."/>
            <person name="Armbrust E.V."/>
            <person name="Aves S.J."/>
            <person name="Beiko R.G."/>
            <person name="Coutinho P."/>
            <person name="Dacks J.B."/>
            <person name="Durnford D.G."/>
            <person name="Fast N.M."/>
            <person name="Green B.R."/>
            <person name="Grisdale C."/>
            <person name="Hempe F."/>
            <person name="Henrissat B."/>
            <person name="Hoppner M.P."/>
            <person name="Ishida K.-I."/>
            <person name="Kim E."/>
            <person name="Koreny L."/>
            <person name="Kroth P.G."/>
            <person name="Liu Y."/>
            <person name="Malik S.-B."/>
            <person name="Maier U.G."/>
            <person name="McRose D."/>
            <person name="Mock T."/>
            <person name="Neilson J.A."/>
            <person name="Onodera N.T."/>
            <person name="Poole A.M."/>
            <person name="Pritham E.J."/>
            <person name="Richards T.A."/>
            <person name="Rocap G."/>
            <person name="Roy S.W."/>
            <person name="Sarai C."/>
            <person name="Schaack S."/>
            <person name="Shirato S."/>
            <person name="Slamovits C.H."/>
            <person name="Spencer D.F."/>
            <person name="Suzuki S."/>
            <person name="Worden A.Z."/>
            <person name="Zauner S."/>
            <person name="Barry K."/>
            <person name="Bell C."/>
            <person name="Bharti A.K."/>
            <person name="Crow J.A."/>
            <person name="Grimwood J."/>
            <person name="Kramer R."/>
            <person name="Lindquist E."/>
            <person name="Lucas S."/>
            <person name="Salamov A."/>
            <person name="McFadden G.I."/>
            <person name="Lane C.E."/>
            <person name="Keeling P.J."/>
            <person name="Gray M.W."/>
            <person name="Grigoriev I.V."/>
            <person name="Archibald J.M."/>
        </authorList>
    </citation>
    <scope>NUCLEOTIDE SEQUENCE</scope>
    <source>
        <strain evidence="12">CCMP2712</strain>
    </source>
</reference>
<evidence type="ECO:0000256" key="4">
    <source>
        <dbReference type="ARBA" id="ARBA00022989"/>
    </source>
</evidence>
<dbReference type="InterPro" id="IPR018247">
    <property type="entry name" value="EF_Hand_1_Ca_BS"/>
</dbReference>
<accession>L1JDG6</accession>
<evidence type="ECO:0000256" key="7">
    <source>
        <dbReference type="SAM" id="MobiDB-lite"/>
    </source>
</evidence>
<dbReference type="Pfam" id="PF13202">
    <property type="entry name" value="EF-hand_5"/>
    <property type="match status" value="1"/>
</dbReference>
<dbReference type="SMART" id="SM00054">
    <property type="entry name" value="EFh"/>
    <property type="match status" value="3"/>
</dbReference>
<feature type="compositionally biased region" description="Polar residues" evidence="7">
    <location>
        <begin position="824"/>
        <end position="838"/>
    </location>
</feature>
<keyword evidence="5 8" id="KW-0472">Membrane</keyword>
<feature type="region of interest" description="Disordered" evidence="7">
    <location>
        <begin position="877"/>
        <end position="922"/>
    </location>
</feature>
<evidence type="ECO:0000256" key="1">
    <source>
        <dbReference type="ARBA" id="ARBA00004141"/>
    </source>
</evidence>
<evidence type="ECO:0000256" key="3">
    <source>
        <dbReference type="ARBA" id="ARBA00022837"/>
    </source>
</evidence>
<feature type="region of interest" description="Disordered" evidence="7">
    <location>
        <begin position="773"/>
        <end position="849"/>
    </location>
</feature>
<dbReference type="InterPro" id="IPR027359">
    <property type="entry name" value="Volt_channel_dom_sf"/>
</dbReference>
<feature type="transmembrane region" description="Helical" evidence="8">
    <location>
        <begin position="280"/>
        <end position="300"/>
    </location>
</feature>
<dbReference type="Pfam" id="PF00520">
    <property type="entry name" value="Ion_trans"/>
    <property type="match status" value="1"/>
</dbReference>
<dbReference type="InterPro" id="IPR005821">
    <property type="entry name" value="Ion_trans_dom"/>
</dbReference>
<dbReference type="PANTHER" id="PTHR10037:SF62">
    <property type="entry name" value="SODIUM CHANNEL PROTEIN 60E"/>
    <property type="match status" value="1"/>
</dbReference>
<keyword evidence="12" id="KW-1185">Reference proteome</keyword>